<dbReference type="InterPro" id="IPR009288">
    <property type="entry name" value="AIG2-like_dom"/>
</dbReference>
<evidence type="ECO:0000259" key="2">
    <source>
        <dbReference type="Pfam" id="PF06094"/>
    </source>
</evidence>
<evidence type="ECO:0000313" key="4">
    <source>
        <dbReference type="Proteomes" id="UP001224775"/>
    </source>
</evidence>
<evidence type="ECO:0000256" key="1">
    <source>
        <dbReference type="ARBA" id="ARBA00008861"/>
    </source>
</evidence>
<dbReference type="Gene3D" id="3.10.490.10">
    <property type="entry name" value="Gamma-glutamyl cyclotransferase-like"/>
    <property type="match status" value="1"/>
</dbReference>
<reference evidence="3" key="1">
    <citation type="submission" date="2023-06" db="EMBL/GenBank/DDBJ databases">
        <title>Survivors Of The Sea: Transcriptome response of Skeletonema marinoi to long-term dormancy.</title>
        <authorList>
            <person name="Pinder M.I.M."/>
            <person name="Kourtchenko O."/>
            <person name="Robertson E.K."/>
            <person name="Larsson T."/>
            <person name="Maumus F."/>
            <person name="Osuna-Cruz C.M."/>
            <person name="Vancaester E."/>
            <person name="Stenow R."/>
            <person name="Vandepoele K."/>
            <person name="Ploug H."/>
            <person name="Bruchert V."/>
            <person name="Godhe A."/>
            <person name="Topel M."/>
        </authorList>
    </citation>
    <scope>NUCLEOTIDE SEQUENCE</scope>
    <source>
        <strain evidence="3">R05AC</strain>
    </source>
</reference>
<feature type="domain" description="Gamma-glutamylcyclotransferase AIG2-like" evidence="2">
    <location>
        <begin position="5"/>
        <end position="69"/>
    </location>
</feature>
<keyword evidence="4" id="KW-1185">Reference proteome</keyword>
<comment type="caution">
    <text evidence="3">The sequence shown here is derived from an EMBL/GenBank/DDBJ whole genome shotgun (WGS) entry which is preliminary data.</text>
</comment>
<comment type="similarity">
    <text evidence="1">Belongs to the gamma-glutamylcyclotransferase family.</text>
</comment>
<name>A0AAD8YAH6_9STRA</name>
<evidence type="ECO:0000313" key="3">
    <source>
        <dbReference type="EMBL" id="KAK1741766.1"/>
    </source>
</evidence>
<accession>A0AAD8YAH6</accession>
<dbReference type="Pfam" id="PF06094">
    <property type="entry name" value="GGACT"/>
    <property type="match status" value="1"/>
</dbReference>
<organism evidence="3 4">
    <name type="scientific">Skeletonema marinoi</name>
    <dbReference type="NCBI Taxonomy" id="267567"/>
    <lineage>
        <taxon>Eukaryota</taxon>
        <taxon>Sar</taxon>
        <taxon>Stramenopiles</taxon>
        <taxon>Ochrophyta</taxon>
        <taxon>Bacillariophyta</taxon>
        <taxon>Coscinodiscophyceae</taxon>
        <taxon>Thalassiosirophycidae</taxon>
        <taxon>Thalassiosirales</taxon>
        <taxon>Skeletonemataceae</taxon>
        <taxon>Skeletonema</taxon>
        <taxon>Skeletonema marinoi-dohrnii complex</taxon>
    </lineage>
</organism>
<protein>
    <recommendedName>
        <fullName evidence="2">Gamma-glutamylcyclotransferase AIG2-like domain-containing protein</fullName>
    </recommendedName>
</protein>
<sequence length="71" mass="7958">MSEEVLHCLLGRIPPMQSKVILQNHSRHPVRQHVYPGVIPSTSTSASVEGALLFDLSSLDLKLLDYFEERA</sequence>
<dbReference type="AlphaFoldDB" id="A0AAD8YAH6"/>
<dbReference type="InterPro" id="IPR045038">
    <property type="entry name" value="AIG2-like"/>
</dbReference>
<dbReference type="PANTHER" id="PTHR31544:SF2">
    <property type="entry name" value="AIG2-LIKE PROTEIN D"/>
    <property type="match status" value="1"/>
</dbReference>
<dbReference type="PANTHER" id="PTHR31544">
    <property type="entry name" value="AIG2-LIKE PROTEIN D"/>
    <property type="match status" value="1"/>
</dbReference>
<dbReference type="EMBL" id="JATAAI010000012">
    <property type="protein sequence ID" value="KAK1741766.1"/>
    <property type="molecule type" value="Genomic_DNA"/>
</dbReference>
<proteinExistence type="inferred from homology"/>
<dbReference type="Proteomes" id="UP001224775">
    <property type="component" value="Unassembled WGS sequence"/>
</dbReference>
<gene>
    <name evidence="3" type="ORF">QTG54_007339</name>
</gene>